<feature type="region of interest" description="Disordered" evidence="11">
    <location>
        <begin position="835"/>
        <end position="856"/>
    </location>
</feature>
<evidence type="ECO:0008006" key="16">
    <source>
        <dbReference type="Google" id="ProtNLM"/>
    </source>
</evidence>
<dbReference type="PROSITE" id="PS51184">
    <property type="entry name" value="JMJC"/>
    <property type="match status" value="1"/>
</dbReference>
<dbReference type="eggNOG" id="KOG1246">
    <property type="taxonomic scope" value="Eukaryota"/>
</dbReference>
<evidence type="ECO:0000256" key="7">
    <source>
        <dbReference type="ARBA" id="ARBA00023004"/>
    </source>
</evidence>
<reference evidence="14" key="2">
    <citation type="submission" date="2018-04" db="EMBL/GenBank/DDBJ databases">
        <title>OnivRS2 (Oryza nivara Reference Sequence Version 2).</title>
        <authorList>
            <person name="Zhang J."/>
            <person name="Kudrna D."/>
            <person name="Lee S."/>
            <person name="Talag J."/>
            <person name="Rajasekar S."/>
            <person name="Welchert J."/>
            <person name="Hsing Y.-I."/>
            <person name="Wing R.A."/>
        </authorList>
    </citation>
    <scope>NUCLEOTIDE SEQUENCE [LARGE SCALE GENOMIC DNA]</scope>
    <source>
        <strain evidence="14">SL10</strain>
    </source>
</reference>
<keyword evidence="6" id="KW-0560">Oxidoreductase</keyword>
<feature type="compositionally biased region" description="Polar residues" evidence="11">
    <location>
        <begin position="968"/>
        <end position="995"/>
    </location>
</feature>
<dbReference type="Gramene" id="ONIVA05G06880.1">
    <property type="protein sequence ID" value="ONIVA05G06880.1"/>
    <property type="gene ID" value="ONIVA05G06880"/>
</dbReference>
<feature type="compositionally biased region" description="Basic residues" evidence="11">
    <location>
        <begin position="279"/>
        <end position="296"/>
    </location>
</feature>
<dbReference type="SMART" id="SM00542">
    <property type="entry name" value="FYRC"/>
    <property type="match status" value="1"/>
</dbReference>
<dbReference type="InterPro" id="IPR003347">
    <property type="entry name" value="JmjC_dom"/>
</dbReference>
<dbReference type="Pfam" id="PF02373">
    <property type="entry name" value="JmjC"/>
    <property type="match status" value="1"/>
</dbReference>
<dbReference type="Pfam" id="PF05965">
    <property type="entry name" value="FYRC"/>
    <property type="match status" value="1"/>
</dbReference>
<dbReference type="SMART" id="SM00545">
    <property type="entry name" value="JmjN"/>
    <property type="match status" value="1"/>
</dbReference>
<keyword evidence="3" id="KW-0479">Metal-binding</keyword>
<keyword evidence="4" id="KW-0156">Chromatin regulator</keyword>
<feature type="region of interest" description="Disordered" evidence="11">
    <location>
        <begin position="144"/>
        <end position="165"/>
    </location>
</feature>
<dbReference type="HOGENOM" id="CLU_000991_8_0_1"/>
<accession>A0A0E0HAR5</accession>
<dbReference type="PROSITE" id="PS51542">
    <property type="entry name" value="FYRN"/>
    <property type="match status" value="1"/>
</dbReference>
<dbReference type="GO" id="GO:0005634">
    <property type="term" value="C:nucleus"/>
    <property type="evidence" value="ECO:0007669"/>
    <property type="project" value="UniProtKB-SubCell"/>
</dbReference>
<evidence type="ECO:0000256" key="11">
    <source>
        <dbReference type="SAM" id="MobiDB-lite"/>
    </source>
</evidence>
<evidence type="ECO:0000256" key="1">
    <source>
        <dbReference type="ARBA" id="ARBA00001954"/>
    </source>
</evidence>
<dbReference type="PROSITE" id="PS51543">
    <property type="entry name" value="FYRC"/>
    <property type="match status" value="1"/>
</dbReference>
<feature type="compositionally biased region" description="Polar residues" evidence="11">
    <location>
        <begin position="303"/>
        <end position="317"/>
    </location>
</feature>
<feature type="region of interest" description="Disordered" evidence="11">
    <location>
        <begin position="968"/>
        <end position="1036"/>
    </location>
</feature>
<evidence type="ECO:0000256" key="10">
    <source>
        <dbReference type="ARBA" id="ARBA00023242"/>
    </source>
</evidence>
<evidence type="ECO:0000256" key="8">
    <source>
        <dbReference type="ARBA" id="ARBA00023015"/>
    </source>
</evidence>
<dbReference type="InterPro" id="IPR003888">
    <property type="entry name" value="FYrich_N"/>
</dbReference>
<dbReference type="Gene3D" id="3.30.160.360">
    <property type="match status" value="1"/>
</dbReference>
<dbReference type="SMART" id="SM00541">
    <property type="entry name" value="FYRN"/>
    <property type="match status" value="1"/>
</dbReference>
<evidence type="ECO:0000256" key="5">
    <source>
        <dbReference type="ARBA" id="ARBA00022964"/>
    </source>
</evidence>
<feature type="domain" description="JmjC" evidence="13">
    <location>
        <begin position="406"/>
        <end position="572"/>
    </location>
</feature>
<keyword evidence="5" id="KW-0223">Dioxygenase</keyword>
<keyword evidence="9" id="KW-0804">Transcription</keyword>
<dbReference type="GO" id="GO:0040010">
    <property type="term" value="P:positive regulation of growth rate"/>
    <property type="evidence" value="ECO:0007669"/>
    <property type="project" value="EnsemblPlants"/>
</dbReference>
<dbReference type="EnsemblPlants" id="ONIVA05G06880.1">
    <property type="protein sequence ID" value="ONIVA05G06880.1"/>
    <property type="gene ID" value="ONIVA05G06880"/>
</dbReference>
<dbReference type="Proteomes" id="UP000006591">
    <property type="component" value="Chromosome 5"/>
</dbReference>
<evidence type="ECO:0000256" key="3">
    <source>
        <dbReference type="ARBA" id="ARBA00022723"/>
    </source>
</evidence>
<evidence type="ECO:0000256" key="6">
    <source>
        <dbReference type="ARBA" id="ARBA00023002"/>
    </source>
</evidence>
<feature type="compositionally biased region" description="Polar residues" evidence="11">
    <location>
        <begin position="1022"/>
        <end position="1036"/>
    </location>
</feature>
<feature type="region of interest" description="Disordered" evidence="11">
    <location>
        <begin position="893"/>
        <end position="921"/>
    </location>
</feature>
<dbReference type="Gene3D" id="2.60.120.650">
    <property type="entry name" value="Cupin"/>
    <property type="match status" value="1"/>
</dbReference>
<comment type="subcellular location">
    <subcellularLocation>
        <location evidence="2">Nucleus</location>
    </subcellularLocation>
</comment>
<feature type="compositionally biased region" description="Low complexity" evidence="11">
    <location>
        <begin position="764"/>
        <end position="777"/>
    </location>
</feature>
<keyword evidence="7" id="KW-0408">Iron</keyword>
<evidence type="ECO:0000313" key="15">
    <source>
        <dbReference type="Proteomes" id="UP000006591"/>
    </source>
</evidence>
<evidence type="ECO:0000256" key="4">
    <source>
        <dbReference type="ARBA" id="ARBA00022853"/>
    </source>
</evidence>
<dbReference type="Pfam" id="PF02375">
    <property type="entry name" value="JmjN"/>
    <property type="match status" value="1"/>
</dbReference>
<dbReference type="PANTHER" id="PTHR10694">
    <property type="entry name" value="LYSINE-SPECIFIC DEMETHYLASE"/>
    <property type="match status" value="1"/>
</dbReference>
<proteinExistence type="predicted"/>
<dbReference type="InterPro" id="IPR003889">
    <property type="entry name" value="FYrich_C"/>
</dbReference>
<evidence type="ECO:0000259" key="12">
    <source>
        <dbReference type="PROSITE" id="PS51183"/>
    </source>
</evidence>
<protein>
    <recommendedName>
        <fullName evidence="16">JmjC domain-containing protein</fullName>
    </recommendedName>
</protein>
<feature type="compositionally biased region" description="Polar residues" evidence="11">
    <location>
        <begin position="147"/>
        <end position="165"/>
    </location>
</feature>
<dbReference type="STRING" id="4536.A0A0E0HAR5"/>
<dbReference type="GO" id="GO:0034647">
    <property type="term" value="F:histone H3K4me/H3K4me2/H3K4me3 demethylase activity"/>
    <property type="evidence" value="ECO:0007669"/>
    <property type="project" value="TreeGrafter"/>
</dbReference>
<comment type="cofactor">
    <cofactor evidence="1">
        <name>Fe(2+)</name>
        <dbReference type="ChEBI" id="CHEBI:29033"/>
    </cofactor>
</comment>
<dbReference type="OMA" id="CPDCANC"/>
<dbReference type="InterPro" id="IPR003349">
    <property type="entry name" value="JmjN"/>
</dbReference>
<dbReference type="SUPFAM" id="SSF51197">
    <property type="entry name" value="Clavaminate synthase-like"/>
    <property type="match status" value="1"/>
</dbReference>
<dbReference type="Pfam" id="PF05964">
    <property type="entry name" value="FYRN"/>
    <property type="match status" value="1"/>
</dbReference>
<sequence length="1296" mass="143089">MAMYKAACPCVNCASVPVPVPVLVPNKRRAKFPLVVSSLACATADPPSIPPRRRRPEQRGVRLAAAAAAAASAASPAAPHRIYPVMMGVTTTLNEDTEPSIPPGFGPFATLPLWGIHNDAKPAVTHSTPVQALQSIRKDSEECQPSAAVSRSDTPCSTSGTQTCRKSLRNRPPIDYSRFEHISDEDSDVEIVEKVIAKWNPAGARRPALDEAPVFYPTEEEFEDTLKYIESIRPMAEPYGICRIVPPSSWKPPCLLKDKSIWEGSKFSTRVQKVDKLQNRKSSKKGRRGGMMKRRKLAESEENSATAHTQTGMQQSPERFGFEPGPEFTLQTFQKYADDFSKQYFRKDTSMDSVPSVEDIEGEYWRIVEVPTEEIEVIYGADLETGTFGSGFPKLSPETKSDAEDKYAQSGWNLNNLPRLQGSVLSFEGGDISGVLVPWVYVGMCFSSFCWHVEDHHLYSLNYMHWGAPKLWYGVPGKDAVNLESAMRKHLPELFEEQPDLLHNLVTQFSPSLLKSEGVHVYRCVQHEGEFVLTFPRAYHAGFNCGFNCAEAVNVAPIDWLPIGHNAVELYREQARKITISHDKLLLGAAREAIRAQWDILFLKRNTADNMRWKSICGADSTIFKALKARIETELAQRKTLGVPAQSRKMDAEFDSIDRECALCYYDLHLSASGCPCCPEKYACLVHAKQLCSCDWDKRFFLFRYDVNELNILADALGGKLSAIHRWGVSDLGLSLSSCVKREKVQDSKTVRRLTDGPRRSYMSQASAVSLVSSSTSNEQKDEGNKIMKIASPQTNNVCPSVEQRKSENISPLKEPCVRNELSCTTNSDSNGLQYNGGLGGHKGSAPGLPVSSSPSFSSNVATRPISTSSVSMKIVQGLVASKSCIQASSRTGDSRSLLGEHHNRSPAMIPDGTNMKSSLESSNNSCRLIASDYNATPCHSSKDQVLVTPGTNASVATLKDSSQVHSASSQQFVRTGPWTQSASHEALSPSTSALKPSLDPPAMKNLYGGFTQGSAHPGPPSFSNQQPNDGRLQRTSESLPGVEARARGHPTVTAQPALEIHSRNGGAQKGPRIANVVHRFKCSVEPLEIGVVLSGRLWSSSQAIFPKGFRSRVKYFSIVDPIQMAYYISEILDAGMQGPLFMVKLENCPGEVFINLSPTKCWNMVRERLNMEIRRQLNMGKSNLPTLQPPGSVDGLEMFGLLSPPIVQAIWARDRDHICTEYWRSRPHVLIEDPNNRHMLSQGPPLLALRGLIQRANRDELQVLRSLMTNSNNLDDSSRQQAAHIIEEEIAKQLC</sequence>
<dbReference type="Pfam" id="PF02928">
    <property type="entry name" value="zf-C5HC2"/>
    <property type="match status" value="1"/>
</dbReference>
<organism evidence="14">
    <name type="scientific">Oryza nivara</name>
    <name type="common">Indian wild rice</name>
    <name type="synonym">Oryza sativa f. spontanea</name>
    <dbReference type="NCBI Taxonomy" id="4536"/>
    <lineage>
        <taxon>Eukaryota</taxon>
        <taxon>Viridiplantae</taxon>
        <taxon>Streptophyta</taxon>
        <taxon>Embryophyta</taxon>
        <taxon>Tracheophyta</taxon>
        <taxon>Spermatophyta</taxon>
        <taxon>Magnoliopsida</taxon>
        <taxon>Liliopsida</taxon>
        <taxon>Poales</taxon>
        <taxon>Poaceae</taxon>
        <taxon>BOP clade</taxon>
        <taxon>Oryzoideae</taxon>
        <taxon>Oryzeae</taxon>
        <taxon>Oryzinae</taxon>
        <taxon>Oryza</taxon>
    </lineage>
</organism>
<feature type="domain" description="JmjN" evidence="12">
    <location>
        <begin position="212"/>
        <end position="253"/>
    </location>
</feature>
<evidence type="ECO:0000259" key="13">
    <source>
        <dbReference type="PROSITE" id="PS51184"/>
    </source>
</evidence>
<dbReference type="GO" id="GO:0008198">
    <property type="term" value="F:ferrous iron binding"/>
    <property type="evidence" value="ECO:0007669"/>
    <property type="project" value="EnsemblPlants"/>
</dbReference>
<keyword evidence="8" id="KW-0805">Transcription regulation</keyword>
<keyword evidence="10" id="KW-0539">Nucleus</keyword>
<feature type="region of interest" description="Disordered" evidence="11">
    <location>
        <begin position="759"/>
        <end position="783"/>
    </location>
</feature>
<keyword evidence="15" id="KW-1185">Reference proteome</keyword>
<evidence type="ECO:0000256" key="9">
    <source>
        <dbReference type="ARBA" id="ARBA00023163"/>
    </source>
</evidence>
<evidence type="ECO:0000256" key="2">
    <source>
        <dbReference type="ARBA" id="ARBA00004123"/>
    </source>
</evidence>
<dbReference type="SMART" id="SM00558">
    <property type="entry name" value="JmjC"/>
    <property type="match status" value="1"/>
</dbReference>
<dbReference type="PANTHER" id="PTHR10694:SF113">
    <property type="entry name" value="PROTEIN JUMONJI"/>
    <property type="match status" value="1"/>
</dbReference>
<dbReference type="PROSITE" id="PS51183">
    <property type="entry name" value="JMJN"/>
    <property type="match status" value="1"/>
</dbReference>
<name>A0A0E0HAR5_ORYNI</name>
<reference evidence="14" key="1">
    <citation type="submission" date="2015-04" db="UniProtKB">
        <authorList>
            <consortium name="EnsemblPlants"/>
        </authorList>
    </citation>
    <scope>IDENTIFICATION</scope>
    <source>
        <strain evidence="14">SL10</strain>
    </source>
</reference>
<dbReference type="GO" id="GO:0045814">
    <property type="term" value="P:negative regulation of gene expression, epigenetic"/>
    <property type="evidence" value="ECO:0007669"/>
    <property type="project" value="EnsemblPlants"/>
</dbReference>
<evidence type="ECO:0000313" key="14">
    <source>
        <dbReference type="EnsemblPlants" id="ONIVA05G06880.1"/>
    </source>
</evidence>
<dbReference type="GO" id="GO:0000785">
    <property type="term" value="C:chromatin"/>
    <property type="evidence" value="ECO:0007669"/>
    <property type="project" value="TreeGrafter"/>
</dbReference>
<dbReference type="FunFam" id="3.30.160.360:FF:000005">
    <property type="entry name" value="Putative lysine-specific demethylase JMJ16"/>
    <property type="match status" value="1"/>
</dbReference>
<dbReference type="InterPro" id="IPR004198">
    <property type="entry name" value="Znf_C5HC2"/>
</dbReference>
<feature type="region of interest" description="Disordered" evidence="11">
    <location>
        <begin position="273"/>
        <end position="324"/>
    </location>
</feature>